<dbReference type="PANTHER" id="PTHR14166">
    <property type="entry name" value="SLIT-ROBO RHO GTPASE ACTIVATING PROTEIN"/>
    <property type="match status" value="1"/>
</dbReference>
<keyword evidence="1" id="KW-0175">Coiled coil</keyword>
<organism evidence="3 4">
    <name type="scientific">Saccoglossus kowalevskii</name>
    <name type="common">Acorn worm</name>
    <dbReference type="NCBI Taxonomy" id="10224"/>
    <lineage>
        <taxon>Eukaryota</taxon>
        <taxon>Metazoa</taxon>
        <taxon>Hemichordata</taxon>
        <taxon>Enteropneusta</taxon>
        <taxon>Harrimaniidae</taxon>
        <taxon>Saccoglossus</taxon>
    </lineage>
</organism>
<protein>
    <submittedName>
        <fullName evidence="4">SLIT-ROBO Rho GTPase-activating protein 3-like</fullName>
    </submittedName>
</protein>
<evidence type="ECO:0000313" key="3">
    <source>
        <dbReference type="Proteomes" id="UP000694865"/>
    </source>
</evidence>
<accession>A0ABM0MD02</accession>
<dbReference type="RefSeq" id="XP_006817893.1">
    <property type="nucleotide sequence ID" value="XM_006817830.1"/>
</dbReference>
<evidence type="ECO:0000313" key="4">
    <source>
        <dbReference type="RefSeq" id="XP_006817893.1"/>
    </source>
</evidence>
<keyword evidence="3" id="KW-1185">Reference proteome</keyword>
<gene>
    <name evidence="4" type="primary">LOC102802150</name>
</gene>
<dbReference type="SUPFAM" id="SSF103657">
    <property type="entry name" value="BAR/IMD domain-like"/>
    <property type="match status" value="1"/>
</dbReference>
<dbReference type="Gene3D" id="1.20.1270.60">
    <property type="entry name" value="Arfaptin homology (AH) domain/BAR domain"/>
    <property type="match status" value="1"/>
</dbReference>
<evidence type="ECO:0000256" key="2">
    <source>
        <dbReference type="SAM" id="MobiDB-lite"/>
    </source>
</evidence>
<dbReference type="InterPro" id="IPR027267">
    <property type="entry name" value="AH/BAR_dom_sf"/>
</dbReference>
<evidence type="ECO:0000256" key="1">
    <source>
        <dbReference type="ARBA" id="ARBA00023054"/>
    </source>
</evidence>
<dbReference type="InterPro" id="IPR051627">
    <property type="entry name" value="SLIT-ROBO_RhoGAP"/>
</dbReference>
<feature type="region of interest" description="Disordered" evidence="2">
    <location>
        <begin position="1"/>
        <end position="23"/>
    </location>
</feature>
<sequence>MSIHYRYQHHHHHHRHHQHGMDTPKISETLKTQATTALKLIKTVVEFSQKLASIYDQHANSLRTASDTFRKKTNDVLTKENREDEAPALLGSIWKTILQDTENEAEANSALAKAFTEYLVIPLQDCGNQQKQIIKKLTNYQEEFEDKMTKTKESLTKCQKEYHDNWTKAKSKDPANKSSAMLSCYHAHNEYLLQLTAINHFLKKYYLLVLPEILSSCFEISGQGDVLTFQCRPAQLWKPVLATSLFDGNDHDEFHIQLAKSVAQCLSLALRTGKNKVLPD</sequence>
<reference evidence="4" key="1">
    <citation type="submission" date="2025-08" db="UniProtKB">
        <authorList>
            <consortium name="RefSeq"/>
        </authorList>
    </citation>
    <scope>IDENTIFICATION</scope>
    <source>
        <tissue evidence="4">Testes</tissue>
    </source>
</reference>
<proteinExistence type="predicted"/>
<dbReference type="GeneID" id="102802150"/>
<name>A0ABM0MD02_SACKO</name>
<feature type="compositionally biased region" description="Basic residues" evidence="2">
    <location>
        <begin position="1"/>
        <end position="18"/>
    </location>
</feature>
<dbReference type="Proteomes" id="UP000694865">
    <property type="component" value="Unplaced"/>
</dbReference>